<proteinExistence type="predicted"/>
<sequence>MTISTHMPTPSQPKPTQSNPIQPSLAQPNSHPPTAQYPRSLIPAARNTLPIHHSLPKFVTPSPSVRWPPLLSSQGSNFSEPKQLNLAPSKAPNPPTRQQTLREKVSRARRQDESRLSRATSEIYLPSTGNLSPSLSIQAKSPASNPAKRMVWTLYFVWTSPFSPVPDIRLCLESPLPRSTPFRSVTQDSRPAVHSTGIIPLMCAPSVDPGPVPGQCAENGHVHTYLIWIRNSASTEWLKLREQNPVGRGRAGYVHTRGAASDGDRGSNVYRTFDPNARMSDDGFEKNEHARDRRRTRRESSQPGHSPVPKTVQLSNLRHQPSPRQPQPNPQQQDAVAHARLDDYWKPTLHHGCAARRFEKMVIWVWIDQD</sequence>
<feature type="region of interest" description="Disordered" evidence="1">
    <location>
        <begin position="1"/>
        <end position="38"/>
    </location>
</feature>
<feature type="compositionally biased region" description="Basic and acidic residues" evidence="1">
    <location>
        <begin position="100"/>
        <end position="116"/>
    </location>
</feature>
<name>A0A7C8MBW7_9PLEO</name>
<evidence type="ECO:0000256" key="1">
    <source>
        <dbReference type="SAM" id="MobiDB-lite"/>
    </source>
</evidence>
<gene>
    <name evidence="2" type="ORF">BDV95DRAFT_593403</name>
</gene>
<dbReference type="Proteomes" id="UP000481861">
    <property type="component" value="Unassembled WGS sequence"/>
</dbReference>
<feature type="compositionally biased region" description="Basic and acidic residues" evidence="1">
    <location>
        <begin position="279"/>
        <end position="291"/>
    </location>
</feature>
<evidence type="ECO:0000313" key="2">
    <source>
        <dbReference type="EMBL" id="KAF2873021.1"/>
    </source>
</evidence>
<dbReference type="EMBL" id="JAADJZ010000008">
    <property type="protein sequence ID" value="KAF2873021.1"/>
    <property type="molecule type" value="Genomic_DNA"/>
</dbReference>
<comment type="caution">
    <text evidence="2">The sequence shown here is derived from an EMBL/GenBank/DDBJ whole genome shotgun (WGS) entry which is preliminary data.</text>
</comment>
<feature type="region of interest" description="Disordered" evidence="1">
    <location>
        <begin position="248"/>
        <end position="312"/>
    </location>
</feature>
<feature type="compositionally biased region" description="Polar residues" evidence="1">
    <location>
        <begin position="71"/>
        <end position="82"/>
    </location>
</feature>
<dbReference type="AlphaFoldDB" id="A0A7C8MBW7"/>
<accession>A0A7C8MBW7</accession>
<evidence type="ECO:0000313" key="3">
    <source>
        <dbReference type="Proteomes" id="UP000481861"/>
    </source>
</evidence>
<reference evidence="2 3" key="1">
    <citation type="submission" date="2020-01" db="EMBL/GenBank/DDBJ databases">
        <authorList>
            <consortium name="DOE Joint Genome Institute"/>
            <person name="Haridas S."/>
            <person name="Albert R."/>
            <person name="Binder M."/>
            <person name="Bloem J."/>
            <person name="Labutti K."/>
            <person name="Salamov A."/>
            <person name="Andreopoulos B."/>
            <person name="Baker S.E."/>
            <person name="Barry K."/>
            <person name="Bills G."/>
            <person name="Bluhm B.H."/>
            <person name="Cannon C."/>
            <person name="Castanera R."/>
            <person name="Culley D.E."/>
            <person name="Daum C."/>
            <person name="Ezra D."/>
            <person name="Gonzalez J.B."/>
            <person name="Henrissat B."/>
            <person name="Kuo A."/>
            <person name="Liang C."/>
            <person name="Lipzen A."/>
            <person name="Lutzoni F."/>
            <person name="Magnuson J."/>
            <person name="Mondo S."/>
            <person name="Nolan M."/>
            <person name="Ohm R."/>
            <person name="Pangilinan J."/>
            <person name="Park H.-J.H."/>
            <person name="Ramirez L."/>
            <person name="Alfaro M."/>
            <person name="Sun H."/>
            <person name="Tritt A."/>
            <person name="Yoshinaga Y."/>
            <person name="Zwiers L.-H.L."/>
            <person name="Turgeon B.G."/>
            <person name="Goodwin S.B."/>
            <person name="Spatafora J.W."/>
            <person name="Crous P.W."/>
            <person name="Grigoriev I.V."/>
        </authorList>
    </citation>
    <scope>NUCLEOTIDE SEQUENCE [LARGE SCALE GENOMIC DNA]</scope>
    <source>
        <strain evidence="2 3">CBS 611.86</strain>
    </source>
</reference>
<feature type="region of interest" description="Disordered" evidence="1">
    <location>
        <begin position="70"/>
        <end position="118"/>
    </location>
</feature>
<keyword evidence="3" id="KW-1185">Reference proteome</keyword>
<protein>
    <submittedName>
        <fullName evidence="2">Uncharacterized protein</fullName>
    </submittedName>
</protein>
<feature type="compositionally biased region" description="Polar residues" evidence="1">
    <location>
        <begin position="1"/>
        <end position="33"/>
    </location>
</feature>
<organism evidence="2 3">
    <name type="scientific">Massariosphaeria phaeospora</name>
    <dbReference type="NCBI Taxonomy" id="100035"/>
    <lineage>
        <taxon>Eukaryota</taxon>
        <taxon>Fungi</taxon>
        <taxon>Dikarya</taxon>
        <taxon>Ascomycota</taxon>
        <taxon>Pezizomycotina</taxon>
        <taxon>Dothideomycetes</taxon>
        <taxon>Pleosporomycetidae</taxon>
        <taxon>Pleosporales</taxon>
        <taxon>Pleosporales incertae sedis</taxon>
        <taxon>Massariosphaeria</taxon>
    </lineage>
</organism>